<evidence type="ECO:0000256" key="3">
    <source>
        <dbReference type="ARBA" id="ARBA00022803"/>
    </source>
</evidence>
<feature type="repeat" description="TPR" evidence="7">
    <location>
        <begin position="180"/>
        <end position="213"/>
    </location>
</feature>
<dbReference type="STRING" id="56857.A0A200QC65"/>
<evidence type="ECO:0000256" key="2">
    <source>
        <dbReference type="ARBA" id="ARBA00022737"/>
    </source>
</evidence>
<feature type="region of interest" description="Disordered" evidence="8">
    <location>
        <begin position="1"/>
        <end position="47"/>
    </location>
</feature>
<dbReference type="PANTHER" id="PTHR36326:SF4">
    <property type="entry name" value="PROTEIN POLLENLESS 3-LIKE 1"/>
    <property type="match status" value="1"/>
</dbReference>
<protein>
    <submittedName>
        <fullName evidence="9">Tetratricopeptide repeat-containing domain</fullName>
    </submittedName>
</protein>
<proteinExistence type="inferred from homology"/>
<comment type="caution">
    <text evidence="9">The sequence shown here is derived from an EMBL/GenBank/DDBJ whole genome shotgun (WGS) entry which is preliminary data.</text>
</comment>
<evidence type="ECO:0000256" key="1">
    <source>
        <dbReference type="ARBA" id="ARBA00004123"/>
    </source>
</evidence>
<keyword evidence="5" id="KW-0539">Nucleus</keyword>
<organism evidence="9 10">
    <name type="scientific">Macleaya cordata</name>
    <name type="common">Five-seeded plume-poppy</name>
    <name type="synonym">Bocconia cordata</name>
    <dbReference type="NCBI Taxonomy" id="56857"/>
    <lineage>
        <taxon>Eukaryota</taxon>
        <taxon>Viridiplantae</taxon>
        <taxon>Streptophyta</taxon>
        <taxon>Embryophyta</taxon>
        <taxon>Tracheophyta</taxon>
        <taxon>Spermatophyta</taxon>
        <taxon>Magnoliopsida</taxon>
        <taxon>Ranunculales</taxon>
        <taxon>Papaveraceae</taxon>
        <taxon>Papaveroideae</taxon>
        <taxon>Macleaya</taxon>
    </lineage>
</organism>
<dbReference type="Pfam" id="PF07719">
    <property type="entry name" value="TPR_2"/>
    <property type="match status" value="1"/>
</dbReference>
<dbReference type="OrthoDB" id="1620277at2759"/>
<comment type="similarity">
    <text evidence="6">Belongs to the MS5 protein family.</text>
</comment>
<dbReference type="InParanoid" id="A0A200QC65"/>
<evidence type="ECO:0000256" key="7">
    <source>
        <dbReference type="PROSITE-ProRule" id="PRU00339"/>
    </source>
</evidence>
<dbReference type="EMBL" id="MVGT01002368">
    <property type="protein sequence ID" value="OVA08049.1"/>
    <property type="molecule type" value="Genomic_DNA"/>
</dbReference>
<feature type="compositionally biased region" description="Basic and acidic residues" evidence="8">
    <location>
        <begin position="587"/>
        <end position="598"/>
    </location>
</feature>
<comment type="subcellular location">
    <subcellularLocation>
        <location evidence="1">Nucleus</location>
    </subcellularLocation>
</comment>
<dbReference type="InterPro" id="IPR013105">
    <property type="entry name" value="TPR_2"/>
</dbReference>
<dbReference type="SUPFAM" id="SSF48452">
    <property type="entry name" value="TPR-like"/>
    <property type="match status" value="1"/>
</dbReference>
<accession>A0A200QC65</accession>
<gene>
    <name evidence="9" type="ORF">BVC80_331g31</name>
</gene>
<evidence type="ECO:0000313" key="10">
    <source>
        <dbReference type="Proteomes" id="UP000195402"/>
    </source>
</evidence>
<dbReference type="InterPro" id="IPR011990">
    <property type="entry name" value="TPR-like_helical_dom_sf"/>
</dbReference>
<dbReference type="GO" id="GO:0005634">
    <property type="term" value="C:nucleus"/>
    <property type="evidence" value="ECO:0007669"/>
    <property type="project" value="UniProtKB-SubCell"/>
</dbReference>
<dbReference type="InterPro" id="IPR019734">
    <property type="entry name" value="TPR_rpt"/>
</dbReference>
<dbReference type="SMART" id="SM00028">
    <property type="entry name" value="TPR"/>
    <property type="match status" value="1"/>
</dbReference>
<name>A0A200QC65_MACCD</name>
<dbReference type="PROSITE" id="PS50005">
    <property type="entry name" value="TPR"/>
    <property type="match status" value="1"/>
</dbReference>
<dbReference type="Proteomes" id="UP000195402">
    <property type="component" value="Unassembled WGS sequence"/>
</dbReference>
<dbReference type="PANTHER" id="PTHR36326">
    <property type="entry name" value="PROTEIN POLLENLESS 3-LIKE 2"/>
    <property type="match status" value="1"/>
</dbReference>
<keyword evidence="4" id="KW-0175">Coiled coil</keyword>
<evidence type="ECO:0000256" key="5">
    <source>
        <dbReference type="ARBA" id="ARBA00023242"/>
    </source>
</evidence>
<dbReference type="Gene3D" id="1.25.40.10">
    <property type="entry name" value="Tetratricopeptide repeat domain"/>
    <property type="match status" value="1"/>
</dbReference>
<evidence type="ECO:0000313" key="9">
    <source>
        <dbReference type="EMBL" id="OVA08049.1"/>
    </source>
</evidence>
<evidence type="ECO:0000256" key="8">
    <source>
        <dbReference type="SAM" id="MobiDB-lite"/>
    </source>
</evidence>
<reference evidence="9 10" key="1">
    <citation type="journal article" date="2017" name="Mol. Plant">
        <title>The Genome of Medicinal Plant Macleaya cordata Provides New Insights into Benzylisoquinoline Alkaloids Metabolism.</title>
        <authorList>
            <person name="Liu X."/>
            <person name="Liu Y."/>
            <person name="Huang P."/>
            <person name="Ma Y."/>
            <person name="Qing Z."/>
            <person name="Tang Q."/>
            <person name="Cao H."/>
            <person name="Cheng P."/>
            <person name="Zheng Y."/>
            <person name="Yuan Z."/>
            <person name="Zhou Y."/>
            <person name="Liu J."/>
            <person name="Tang Z."/>
            <person name="Zhuo Y."/>
            <person name="Zhang Y."/>
            <person name="Yu L."/>
            <person name="Huang J."/>
            <person name="Yang P."/>
            <person name="Peng Q."/>
            <person name="Zhang J."/>
            <person name="Jiang W."/>
            <person name="Zhang Z."/>
            <person name="Lin K."/>
            <person name="Ro D.K."/>
            <person name="Chen X."/>
            <person name="Xiong X."/>
            <person name="Shang Y."/>
            <person name="Huang S."/>
            <person name="Zeng J."/>
        </authorList>
    </citation>
    <scope>NUCLEOTIDE SEQUENCE [LARGE SCALE GENOMIC DNA]</scope>
    <source>
        <strain evidence="10">cv. BLH2017</strain>
        <tissue evidence="9">Root</tissue>
    </source>
</reference>
<keyword evidence="10" id="KW-1185">Reference proteome</keyword>
<feature type="compositionally biased region" description="Polar residues" evidence="8">
    <location>
        <begin position="12"/>
        <end position="27"/>
    </location>
</feature>
<feature type="compositionally biased region" description="Polar residues" evidence="8">
    <location>
        <begin position="570"/>
        <end position="579"/>
    </location>
</feature>
<sequence length="838" mass="95340">MWRDSKKFPVTPQRTRSAPCSPMQTPSTEKKIPPTRPDSFHSVHKVPTGDSPYVKAKHVQLIDRDPNKAIALFWSAINSGDRVDSALKDMAVIMKQLNRTDEGIEAIKSFRGLCSQQAQESLDNVLIDLYKRGGRMDEHIKLLHRKLKLVEEGVGFGAKRTKIARSQGKKFHISIEQEKSRLLGNLAWAYMQQNNYQVAEELYRKALYIEPDKNKQCNLAICLMHKGRIKEAKFLLQSVKPSSAEREIADSYIKSFDRAVEMLTELESHSVRNPNEHMEGKENKMPRSFTSPINMNSKSQVSSINGDHQNHEFGFSSRIRWAEDTNKEPIDGFEKWKQEPYAGNQVEYRTDLSGFGKRRPSKNMITANGEIFDSPVSSKVESTEAENNSQFSGPLFVDNWNKGYHSQNTFQKGSDFIGFKKGSACQNGSNEGSASKNMITASGEILFGSLVSKKLDKGSKSKDMNTANEEIFFGSIVSSKLESTEPQNDSRFSINRSWRRFNGDDSVKKQQVMNGNLNPNLPYLDNGEEDQRSKITVSGSKSETDRRKSTQEGLNETDSFAANWKRFDLSNGNQDQGSKITVLGSKNETDRRKTTKEGLNDSDSIFENWKPFKFSHFKSEKSWADMVEEEEALSGFAEFSANNEDYSSQGSSLSYPTPTKSVDEWNDGEAFHNENLNYPSQESSLSYPTPTKSVYEWNGGEAFHNENLNYPSQESLLPFRTPNKLVDKWNDREAFHDGNLKSNSTHHQLSSNQTENLLRKLEAVDLKGEGYTRITDTYMFRKPTARRSLCFEQKQKQDPADYFYTSSTTTRWKDSKPVRKGNRLQVFQEITLPDSPRT</sequence>
<dbReference type="InterPro" id="IPR044961">
    <property type="entry name" value="MS5/SDI1"/>
</dbReference>
<evidence type="ECO:0000256" key="4">
    <source>
        <dbReference type="ARBA" id="ARBA00023054"/>
    </source>
</evidence>
<dbReference type="OMA" id="WNGGEAF"/>
<feature type="region of interest" description="Disordered" evidence="8">
    <location>
        <begin position="510"/>
        <end position="598"/>
    </location>
</feature>
<dbReference type="AlphaFoldDB" id="A0A200QC65"/>
<keyword evidence="2" id="KW-0677">Repeat</keyword>
<feature type="compositionally biased region" description="Polar residues" evidence="8">
    <location>
        <begin position="510"/>
        <end position="519"/>
    </location>
</feature>
<evidence type="ECO:0000256" key="6">
    <source>
        <dbReference type="ARBA" id="ARBA00025750"/>
    </source>
</evidence>
<feature type="compositionally biased region" description="Polar residues" evidence="8">
    <location>
        <begin position="551"/>
        <end position="560"/>
    </location>
</feature>
<keyword evidence="3 7" id="KW-0802">TPR repeat</keyword>